<dbReference type="AlphaFoldDB" id="A0A0D2AYT4"/>
<keyword evidence="2" id="KW-0732">Signal</keyword>
<dbReference type="RefSeq" id="XP_016214198.1">
    <property type="nucleotide sequence ID" value="XM_016357996.1"/>
</dbReference>
<feature type="chain" id="PRO_5002249294" evidence="2">
    <location>
        <begin position="23"/>
        <end position="188"/>
    </location>
</feature>
<evidence type="ECO:0000313" key="4">
    <source>
        <dbReference type="Proteomes" id="UP000053259"/>
    </source>
</evidence>
<accession>A0A0D2AYT4</accession>
<reference evidence="3 4" key="1">
    <citation type="submission" date="2015-01" db="EMBL/GenBank/DDBJ databases">
        <title>The Genome Sequence of Ochroconis gallopava CBS43764.</title>
        <authorList>
            <consortium name="The Broad Institute Genomics Platform"/>
            <person name="Cuomo C."/>
            <person name="de Hoog S."/>
            <person name="Gorbushina A."/>
            <person name="Stielow B."/>
            <person name="Teixiera M."/>
            <person name="Abouelleil A."/>
            <person name="Chapman S.B."/>
            <person name="Priest M."/>
            <person name="Young S.K."/>
            <person name="Wortman J."/>
            <person name="Nusbaum C."/>
            <person name="Birren B."/>
        </authorList>
    </citation>
    <scope>NUCLEOTIDE SEQUENCE [LARGE SCALE GENOMIC DNA]</scope>
    <source>
        <strain evidence="3 4">CBS 43764</strain>
    </source>
</reference>
<feature type="compositionally biased region" description="Basic residues" evidence="1">
    <location>
        <begin position="176"/>
        <end position="188"/>
    </location>
</feature>
<evidence type="ECO:0000256" key="1">
    <source>
        <dbReference type="SAM" id="MobiDB-lite"/>
    </source>
</evidence>
<feature type="compositionally biased region" description="Polar residues" evidence="1">
    <location>
        <begin position="71"/>
        <end position="83"/>
    </location>
</feature>
<gene>
    <name evidence="3" type="ORF">PV09_04620</name>
</gene>
<evidence type="ECO:0000313" key="3">
    <source>
        <dbReference type="EMBL" id="KIW04329.1"/>
    </source>
</evidence>
<keyword evidence="4" id="KW-1185">Reference proteome</keyword>
<dbReference type="InParanoid" id="A0A0D2AYT4"/>
<dbReference type="GeneID" id="27312593"/>
<dbReference type="Proteomes" id="UP000053259">
    <property type="component" value="Unassembled WGS sequence"/>
</dbReference>
<organism evidence="3 4">
    <name type="scientific">Verruconis gallopava</name>
    <dbReference type="NCBI Taxonomy" id="253628"/>
    <lineage>
        <taxon>Eukaryota</taxon>
        <taxon>Fungi</taxon>
        <taxon>Dikarya</taxon>
        <taxon>Ascomycota</taxon>
        <taxon>Pezizomycotina</taxon>
        <taxon>Dothideomycetes</taxon>
        <taxon>Pleosporomycetidae</taxon>
        <taxon>Venturiales</taxon>
        <taxon>Sympoventuriaceae</taxon>
        <taxon>Verruconis</taxon>
    </lineage>
</organism>
<evidence type="ECO:0000256" key="2">
    <source>
        <dbReference type="SAM" id="SignalP"/>
    </source>
</evidence>
<proteinExistence type="predicted"/>
<feature type="region of interest" description="Disordered" evidence="1">
    <location>
        <begin position="71"/>
        <end position="106"/>
    </location>
</feature>
<dbReference type="EMBL" id="KN847541">
    <property type="protein sequence ID" value="KIW04329.1"/>
    <property type="molecule type" value="Genomic_DNA"/>
</dbReference>
<sequence length="188" mass="19333">MRGTSAWIVVLAVAARHAEAYARRGDAVAGAAWGHRAYAARRGLRPTFGPPSARVGGSRVPVADVLVLKNSETQGTSEGTASSIEAGRSAAEGGGAVAGAPDVLGVGDGVPESEAMAVAAPSGVEEQRRAPMLVVPSGAVPPPPAALEANHDKLPQHGAWTGGGAPGRRRGEWNRQRRNKEWKKRGSK</sequence>
<protein>
    <submittedName>
        <fullName evidence="3">Uncharacterized protein</fullName>
    </submittedName>
</protein>
<dbReference type="VEuPathDB" id="FungiDB:PV09_04620"/>
<feature type="signal peptide" evidence="2">
    <location>
        <begin position="1"/>
        <end position="22"/>
    </location>
</feature>
<name>A0A0D2AYT4_9PEZI</name>
<dbReference type="HOGENOM" id="CLU_1442124_0_0_1"/>
<feature type="region of interest" description="Disordered" evidence="1">
    <location>
        <begin position="135"/>
        <end position="188"/>
    </location>
</feature>